<reference evidence="4" key="1">
    <citation type="journal article" date="2005" name="Nature">
        <title>The map-based sequence of the rice genome.</title>
        <authorList>
            <consortium name="International rice genome sequencing project (IRGSP)"/>
            <person name="Matsumoto T."/>
            <person name="Wu J."/>
            <person name="Kanamori H."/>
            <person name="Katayose Y."/>
            <person name="Fujisawa M."/>
            <person name="Namiki N."/>
            <person name="Mizuno H."/>
            <person name="Yamamoto K."/>
            <person name="Antonio B.A."/>
            <person name="Baba T."/>
            <person name="Sakata K."/>
            <person name="Nagamura Y."/>
            <person name="Aoki H."/>
            <person name="Arikawa K."/>
            <person name="Arita K."/>
            <person name="Bito T."/>
            <person name="Chiden Y."/>
            <person name="Fujitsuka N."/>
            <person name="Fukunaka R."/>
            <person name="Hamada M."/>
            <person name="Harada C."/>
            <person name="Hayashi A."/>
            <person name="Hijishita S."/>
            <person name="Honda M."/>
            <person name="Hosokawa S."/>
            <person name="Ichikawa Y."/>
            <person name="Idonuma A."/>
            <person name="Iijima M."/>
            <person name="Ikeda M."/>
            <person name="Ikeno M."/>
            <person name="Ito K."/>
            <person name="Ito S."/>
            <person name="Ito T."/>
            <person name="Ito Y."/>
            <person name="Ito Y."/>
            <person name="Iwabuchi A."/>
            <person name="Kamiya K."/>
            <person name="Karasawa W."/>
            <person name="Kurita K."/>
            <person name="Katagiri S."/>
            <person name="Kikuta A."/>
            <person name="Kobayashi H."/>
            <person name="Kobayashi N."/>
            <person name="Machita K."/>
            <person name="Maehara T."/>
            <person name="Masukawa M."/>
            <person name="Mizubayashi T."/>
            <person name="Mukai Y."/>
            <person name="Nagasaki H."/>
            <person name="Nagata Y."/>
            <person name="Naito S."/>
            <person name="Nakashima M."/>
            <person name="Nakama Y."/>
            <person name="Nakamichi Y."/>
            <person name="Nakamura M."/>
            <person name="Meguro A."/>
            <person name="Negishi M."/>
            <person name="Ohta I."/>
            <person name="Ohta T."/>
            <person name="Okamoto M."/>
            <person name="Ono N."/>
            <person name="Saji S."/>
            <person name="Sakaguchi M."/>
            <person name="Sakai K."/>
            <person name="Shibata M."/>
            <person name="Shimokawa T."/>
            <person name="Song J."/>
            <person name="Takazaki Y."/>
            <person name="Terasawa K."/>
            <person name="Tsugane M."/>
            <person name="Tsuji K."/>
            <person name="Ueda S."/>
            <person name="Waki K."/>
            <person name="Yamagata H."/>
            <person name="Yamamoto M."/>
            <person name="Yamamoto S."/>
            <person name="Yamane H."/>
            <person name="Yoshiki S."/>
            <person name="Yoshihara R."/>
            <person name="Yukawa K."/>
            <person name="Zhong H."/>
            <person name="Yano M."/>
            <person name="Yuan Q."/>
            <person name="Ouyang S."/>
            <person name="Liu J."/>
            <person name="Jones K.M."/>
            <person name="Gansberger K."/>
            <person name="Moffat K."/>
            <person name="Hill J."/>
            <person name="Bera J."/>
            <person name="Fadrosh D."/>
            <person name="Jin S."/>
            <person name="Johri S."/>
            <person name="Kim M."/>
            <person name="Overton L."/>
            <person name="Reardon M."/>
            <person name="Tsitrin T."/>
            <person name="Vuong H."/>
            <person name="Weaver B."/>
            <person name="Ciecko A."/>
            <person name="Tallon L."/>
            <person name="Jackson J."/>
            <person name="Pai G."/>
            <person name="Aken S.V."/>
            <person name="Utterback T."/>
            <person name="Reidmuller S."/>
            <person name="Feldblyum T."/>
            <person name="Hsiao J."/>
            <person name="Zismann V."/>
            <person name="Iobst S."/>
            <person name="de Vazeille A.R."/>
            <person name="Buell C.R."/>
            <person name="Ying K."/>
            <person name="Li Y."/>
            <person name="Lu T."/>
            <person name="Huang Y."/>
            <person name="Zhao Q."/>
            <person name="Feng Q."/>
            <person name="Zhang L."/>
            <person name="Zhu J."/>
            <person name="Weng Q."/>
            <person name="Mu J."/>
            <person name="Lu Y."/>
            <person name="Fan D."/>
            <person name="Liu Y."/>
            <person name="Guan J."/>
            <person name="Zhang Y."/>
            <person name="Yu S."/>
            <person name="Liu X."/>
            <person name="Zhang Y."/>
            <person name="Hong G."/>
            <person name="Han B."/>
            <person name="Choisne N."/>
            <person name="Demange N."/>
            <person name="Orjeda G."/>
            <person name="Samain S."/>
            <person name="Cattolico L."/>
            <person name="Pelletier E."/>
            <person name="Couloux A."/>
            <person name="Segurens B."/>
            <person name="Wincker P."/>
            <person name="D'Hont A."/>
            <person name="Scarpelli C."/>
            <person name="Weissenbach J."/>
            <person name="Salanoubat M."/>
            <person name="Quetier F."/>
            <person name="Yu Y."/>
            <person name="Kim H.R."/>
            <person name="Rambo T."/>
            <person name="Currie J."/>
            <person name="Collura K."/>
            <person name="Luo M."/>
            <person name="Yang T."/>
            <person name="Ammiraju J.S.S."/>
            <person name="Engler F."/>
            <person name="Soderlund C."/>
            <person name="Wing R.A."/>
            <person name="Palmer L.E."/>
            <person name="de la Bastide M."/>
            <person name="Spiegel L."/>
            <person name="Nascimento L."/>
            <person name="Zutavern T."/>
            <person name="O'Shaughnessy A."/>
            <person name="Dike S."/>
            <person name="Dedhia N."/>
            <person name="Preston R."/>
            <person name="Balija V."/>
            <person name="McCombie W.R."/>
            <person name="Chow T."/>
            <person name="Chen H."/>
            <person name="Chung M."/>
            <person name="Chen C."/>
            <person name="Shaw J."/>
            <person name="Wu H."/>
            <person name="Hsiao K."/>
            <person name="Chao Y."/>
            <person name="Chu M."/>
            <person name="Cheng C."/>
            <person name="Hour A."/>
            <person name="Lee P."/>
            <person name="Lin S."/>
            <person name="Lin Y."/>
            <person name="Liou J."/>
            <person name="Liu S."/>
            <person name="Hsing Y."/>
            <person name="Raghuvanshi S."/>
            <person name="Mohanty A."/>
            <person name="Bharti A.K."/>
            <person name="Gaur A."/>
            <person name="Gupta V."/>
            <person name="Kumar D."/>
            <person name="Ravi V."/>
            <person name="Vij S."/>
            <person name="Kapur A."/>
            <person name="Khurana P."/>
            <person name="Khurana P."/>
            <person name="Khurana J.P."/>
            <person name="Tyagi A.K."/>
            <person name="Gaikwad K."/>
            <person name="Singh A."/>
            <person name="Dalal V."/>
            <person name="Srivastava S."/>
            <person name="Dixit A."/>
            <person name="Pal A.K."/>
            <person name="Ghazi I.A."/>
            <person name="Yadav M."/>
            <person name="Pandit A."/>
            <person name="Bhargava A."/>
            <person name="Sureshbabu K."/>
            <person name="Batra K."/>
            <person name="Sharma T.R."/>
            <person name="Mohapatra T."/>
            <person name="Singh N.K."/>
            <person name="Messing J."/>
            <person name="Nelson A.B."/>
            <person name="Fuks G."/>
            <person name="Kavchok S."/>
            <person name="Keizer G."/>
            <person name="Linton E."/>
            <person name="Llaca V."/>
            <person name="Song R."/>
            <person name="Tanyolac B."/>
            <person name="Young S."/>
            <person name="Ho-Il K."/>
            <person name="Hahn J.H."/>
            <person name="Sangsakoo G."/>
            <person name="Vanavichit A."/>
            <person name="de Mattos Luiz.A.T."/>
            <person name="Zimmer P.D."/>
            <person name="Malone G."/>
            <person name="Dellagostin O."/>
            <person name="de Oliveira A.C."/>
            <person name="Bevan M."/>
            <person name="Bancroft I."/>
            <person name="Minx P."/>
            <person name="Cordum H."/>
            <person name="Wilson R."/>
            <person name="Cheng Z."/>
            <person name="Jin W."/>
            <person name="Jiang J."/>
            <person name="Leong S.A."/>
            <person name="Iwama H."/>
            <person name="Gojobori T."/>
            <person name="Itoh T."/>
            <person name="Niimura Y."/>
            <person name="Fujii Y."/>
            <person name="Habara T."/>
            <person name="Sakai H."/>
            <person name="Sato Y."/>
            <person name="Wilson G."/>
            <person name="Kumar K."/>
            <person name="McCouch S."/>
            <person name="Juretic N."/>
            <person name="Hoen D."/>
            <person name="Wright S."/>
            <person name="Bruskiewich R."/>
            <person name="Bureau T."/>
            <person name="Miyao A."/>
            <person name="Hirochika H."/>
            <person name="Nishikawa T."/>
            <person name="Kadowaki K."/>
            <person name="Sugiura M."/>
            <person name="Burr B."/>
            <person name="Sasaki T."/>
        </authorList>
    </citation>
    <scope>NUCLEOTIDE SEQUENCE [LARGE SCALE GENOMIC DNA]</scope>
    <source>
        <strain evidence="4">cv. Nipponbare</strain>
    </source>
</reference>
<dbReference type="Gene3D" id="1.20.1280.50">
    <property type="match status" value="1"/>
</dbReference>
<dbReference type="SUPFAM" id="SSF81383">
    <property type="entry name" value="F-box domain"/>
    <property type="match status" value="1"/>
</dbReference>
<evidence type="ECO:0000256" key="1">
    <source>
        <dbReference type="SAM" id="MobiDB-lite"/>
    </source>
</evidence>
<proteinExistence type="predicted"/>
<feature type="region of interest" description="Disordered" evidence="1">
    <location>
        <begin position="1"/>
        <end position="33"/>
    </location>
</feature>
<feature type="region of interest" description="Disordered" evidence="1">
    <location>
        <begin position="289"/>
        <end position="320"/>
    </location>
</feature>
<dbReference type="SMART" id="SM00256">
    <property type="entry name" value="FBOX"/>
    <property type="match status" value="1"/>
</dbReference>
<accession>A0A0P0WA29</accession>
<evidence type="ECO:0000313" key="3">
    <source>
        <dbReference type="EMBL" id="BAS88916.1"/>
    </source>
</evidence>
<gene>
    <name evidence="3" type="ordered locus">Os04g0384400</name>
    <name evidence="3" type="ORF">OSNPB_040384400</name>
</gene>
<reference evidence="3 4" key="2">
    <citation type="journal article" date="2013" name="Plant Cell Physiol.">
        <title>Rice Annotation Project Database (RAP-DB): an integrative and interactive database for rice genomics.</title>
        <authorList>
            <person name="Sakai H."/>
            <person name="Lee S.S."/>
            <person name="Tanaka T."/>
            <person name="Numa H."/>
            <person name="Kim J."/>
            <person name="Kawahara Y."/>
            <person name="Wakimoto H."/>
            <person name="Yang C.C."/>
            <person name="Iwamoto M."/>
            <person name="Abe T."/>
            <person name="Yamada Y."/>
            <person name="Muto A."/>
            <person name="Inokuchi H."/>
            <person name="Ikemura T."/>
            <person name="Matsumoto T."/>
            <person name="Sasaki T."/>
            <person name="Itoh T."/>
        </authorList>
    </citation>
    <scope>NUCLEOTIDE SEQUENCE [LARGE SCALE GENOMIC DNA]</scope>
    <source>
        <strain evidence="4">cv. Nipponbare</strain>
    </source>
</reference>
<dbReference type="InterPro" id="IPR001810">
    <property type="entry name" value="F-box_dom"/>
</dbReference>
<dbReference type="Pfam" id="PF12937">
    <property type="entry name" value="F-box-like"/>
    <property type="match status" value="1"/>
</dbReference>
<feature type="domain" description="F-box" evidence="2">
    <location>
        <begin position="50"/>
        <end position="91"/>
    </location>
</feature>
<evidence type="ECO:0000259" key="2">
    <source>
        <dbReference type="SMART" id="SM00256"/>
    </source>
</evidence>
<dbReference type="PANTHER" id="PTHR31111">
    <property type="entry name" value="BNAA05G37150D PROTEIN-RELATED"/>
    <property type="match status" value="1"/>
</dbReference>
<keyword evidence="4" id="KW-1185">Reference proteome</keyword>
<reference evidence="3 4" key="3">
    <citation type="journal article" date="2013" name="Rice">
        <title>Improvement of the Oryza sativa Nipponbare reference genome using next generation sequence and optical map data.</title>
        <authorList>
            <person name="Kawahara Y."/>
            <person name="de la Bastide M."/>
            <person name="Hamilton J.P."/>
            <person name="Kanamori H."/>
            <person name="McCombie W.R."/>
            <person name="Ouyang S."/>
            <person name="Schwartz D.C."/>
            <person name="Tanaka T."/>
            <person name="Wu J."/>
            <person name="Zhou S."/>
            <person name="Childs K.L."/>
            <person name="Davidson R.M."/>
            <person name="Lin H."/>
            <person name="Quesada-Ocampo L."/>
            <person name="Vaillancourt B."/>
            <person name="Sakai H."/>
            <person name="Lee S.S."/>
            <person name="Kim J."/>
            <person name="Numa H."/>
            <person name="Itoh T."/>
            <person name="Buell C.R."/>
            <person name="Matsumoto T."/>
        </authorList>
    </citation>
    <scope>NUCLEOTIDE SEQUENCE [LARGE SCALE GENOMIC DNA]</scope>
    <source>
        <strain evidence="4">cv. Nipponbare</strain>
    </source>
</reference>
<name>A0A0P0WA29_ORYSJ</name>
<dbReference type="PANTHER" id="PTHR31111:SF133">
    <property type="entry name" value="OS07G0196600 PROTEIN"/>
    <property type="match status" value="1"/>
</dbReference>
<dbReference type="InterPro" id="IPR036047">
    <property type="entry name" value="F-box-like_dom_sf"/>
</dbReference>
<dbReference type="InParanoid" id="A0A0P0WA29"/>
<organism evidence="3 4">
    <name type="scientific">Oryza sativa subsp. japonica</name>
    <name type="common">Rice</name>
    <dbReference type="NCBI Taxonomy" id="39947"/>
    <lineage>
        <taxon>Eukaryota</taxon>
        <taxon>Viridiplantae</taxon>
        <taxon>Streptophyta</taxon>
        <taxon>Embryophyta</taxon>
        <taxon>Tracheophyta</taxon>
        <taxon>Spermatophyta</taxon>
        <taxon>Magnoliopsida</taxon>
        <taxon>Liliopsida</taxon>
        <taxon>Poales</taxon>
        <taxon>Poaceae</taxon>
        <taxon>BOP clade</taxon>
        <taxon>Oryzoideae</taxon>
        <taxon>Oryzeae</taxon>
        <taxon>Oryzinae</taxon>
        <taxon>Oryza</taxon>
        <taxon>Oryza sativa</taxon>
    </lineage>
</organism>
<dbReference type="EMBL" id="AP014960">
    <property type="protein sequence ID" value="BAS88916.1"/>
    <property type="molecule type" value="Genomic_DNA"/>
</dbReference>
<evidence type="ECO:0000313" key="4">
    <source>
        <dbReference type="Proteomes" id="UP000059680"/>
    </source>
</evidence>
<feature type="compositionally biased region" description="Low complexity" evidence="1">
    <location>
        <begin position="304"/>
        <end position="320"/>
    </location>
</feature>
<dbReference type="PaxDb" id="39947-A0A0P0WA29"/>
<sequence>MTNPTRRKHRPTTRQRRKHRQINPPHPPAAATDDAAAIPEAPAVAAAIGIPDDVFFSHIFVNLPVRSLSRFRAVCRSWHAAVDDPALVRRHLELSRARQPPTSSLLAVASSEDVWDEALSDSDSEVVSFHRLTLTLRAVAAGPRARARARAVAAAVAAPPHITSETDPMLHKSIPNGGRIARRIIPTHCDGLVAVATCGGATFVCNPATQELVVLPPGTSGRSRRGPSPVSTESTAAIGFDPWRNRYVVARCFYYRKSGNHYPPVYNVGHEIFTLGGGAGDGWLADCRTRRAPSAPTGDPPPARAAAGPPSTGSSTSMSRARCCGSACGTRRSTWSPCPPGCTGFTYDDRLADLAGELCYVHRVRTGVATHEVWMAAAAVDDDEPEWWLRYRVDLWGYAWGLVAGERWFHSFGATAGDDGVDEEATLVTMLYKELCWHRERSKPVVKDVNVRGSRYSCEPTPTIHHVIRYVESLVSITAPNY</sequence>
<protein>
    <submittedName>
        <fullName evidence="3">Os04g0384400 protein</fullName>
    </submittedName>
</protein>
<feature type="compositionally biased region" description="Basic residues" evidence="1">
    <location>
        <begin position="1"/>
        <end position="21"/>
    </location>
</feature>
<dbReference type="AlphaFoldDB" id="A0A0P0WA29"/>
<dbReference type="STRING" id="39947.A0A0P0WA29"/>
<dbReference type="Proteomes" id="UP000059680">
    <property type="component" value="Chromosome 4"/>
</dbReference>